<organism evidence="1 4">
    <name type="scientific">Teichococcus wenyumeiae</name>
    <dbReference type="NCBI Taxonomy" id="2478470"/>
    <lineage>
        <taxon>Bacteria</taxon>
        <taxon>Pseudomonadati</taxon>
        <taxon>Pseudomonadota</taxon>
        <taxon>Alphaproteobacteria</taxon>
        <taxon>Acetobacterales</taxon>
        <taxon>Roseomonadaceae</taxon>
        <taxon>Roseomonas</taxon>
    </lineage>
</organism>
<dbReference type="InParanoid" id="A0A3A9JL86"/>
<evidence type="ECO:0000313" key="2">
    <source>
        <dbReference type="EMBL" id="RMI14666.1"/>
    </source>
</evidence>
<sequence length="74" mass="8477">MGRIDRCEFSARLLKFGLVQRHTSSRKLLLSNVFTSQPFRDDTRCIAALLQENIAYDTMLVCRVLEIEELAVSS</sequence>
<keyword evidence="3" id="KW-1185">Reference proteome</keyword>
<name>A0A3A9JL86_9PROT</name>
<gene>
    <name evidence="1" type="ORF">D6Z83_25555</name>
    <name evidence="2" type="ORF">EBE87_27530</name>
</gene>
<accession>A0A3A9JL86</accession>
<dbReference type="EMBL" id="RFLX01000094">
    <property type="protein sequence ID" value="RMI14666.1"/>
    <property type="molecule type" value="Genomic_DNA"/>
</dbReference>
<dbReference type="AlphaFoldDB" id="A0A3A9JL86"/>
<dbReference type="EMBL" id="RAQU01000292">
    <property type="protein sequence ID" value="RKK01328.1"/>
    <property type="molecule type" value="Genomic_DNA"/>
</dbReference>
<comment type="caution">
    <text evidence="1">The sequence shown here is derived from an EMBL/GenBank/DDBJ whole genome shotgun (WGS) entry which is preliminary data.</text>
</comment>
<evidence type="ECO:0000313" key="4">
    <source>
        <dbReference type="Proteomes" id="UP000278036"/>
    </source>
</evidence>
<evidence type="ECO:0000313" key="1">
    <source>
        <dbReference type="EMBL" id="RKK01328.1"/>
    </source>
</evidence>
<evidence type="ECO:0000313" key="3">
    <source>
        <dbReference type="Proteomes" id="UP000274097"/>
    </source>
</evidence>
<dbReference type="Proteomes" id="UP000278036">
    <property type="component" value="Unassembled WGS sequence"/>
</dbReference>
<proteinExistence type="predicted"/>
<dbReference type="Proteomes" id="UP000274097">
    <property type="component" value="Unassembled WGS sequence"/>
</dbReference>
<protein>
    <submittedName>
        <fullName evidence="1">Uncharacterized protein</fullName>
    </submittedName>
</protein>
<reference evidence="1 4" key="1">
    <citation type="submission" date="2018-09" db="EMBL/GenBank/DDBJ databases">
        <title>Roseomonas sp. nov., isolated from feces of Tibetan antelopes in the Qinghai-Tibet plateau, China.</title>
        <authorList>
            <person name="Tian Z."/>
        </authorList>
    </citation>
    <scope>NUCLEOTIDE SEQUENCE [LARGE SCALE GENOMIC DNA]</scope>
    <source>
        <strain evidence="2 3">Z23</strain>
        <strain evidence="1 4">Z24</strain>
    </source>
</reference>